<feature type="transmembrane region" description="Helical" evidence="2">
    <location>
        <begin position="88"/>
        <end position="111"/>
    </location>
</feature>
<protein>
    <recommendedName>
        <fullName evidence="3">DUF8176 domain-containing protein</fullName>
    </recommendedName>
</protein>
<keyword evidence="2" id="KW-1133">Transmembrane helix</keyword>
<feature type="region of interest" description="Disordered" evidence="1">
    <location>
        <begin position="28"/>
        <end position="60"/>
    </location>
</feature>
<comment type="caution">
    <text evidence="4">The sequence shown here is derived from an EMBL/GenBank/DDBJ whole genome shotgun (WGS) entry which is preliminary data.</text>
</comment>
<gene>
    <name evidence="4" type="ORF">ACFO6S_19395</name>
</gene>
<keyword evidence="2" id="KW-0472">Membrane</keyword>
<evidence type="ECO:0000313" key="4">
    <source>
        <dbReference type="EMBL" id="MFC4605871.1"/>
    </source>
</evidence>
<organism evidence="4 5">
    <name type="scientific">Rhodococcus kronopolitis</name>
    <dbReference type="NCBI Taxonomy" id="1460226"/>
    <lineage>
        <taxon>Bacteria</taxon>
        <taxon>Bacillati</taxon>
        <taxon>Actinomycetota</taxon>
        <taxon>Actinomycetes</taxon>
        <taxon>Mycobacteriales</taxon>
        <taxon>Nocardiaceae</taxon>
        <taxon>Rhodococcus</taxon>
    </lineage>
</organism>
<evidence type="ECO:0000256" key="1">
    <source>
        <dbReference type="SAM" id="MobiDB-lite"/>
    </source>
</evidence>
<dbReference type="RefSeq" id="WP_378419607.1">
    <property type="nucleotide sequence ID" value="NZ_JBHSFO010000014.1"/>
</dbReference>
<dbReference type="InterPro" id="IPR058489">
    <property type="entry name" value="DUF8176"/>
</dbReference>
<dbReference type="EMBL" id="JBHSFO010000014">
    <property type="protein sequence ID" value="MFC4605871.1"/>
    <property type="molecule type" value="Genomic_DNA"/>
</dbReference>
<accession>A0ABV9FV54</accession>
<evidence type="ECO:0000256" key="2">
    <source>
        <dbReference type="SAM" id="Phobius"/>
    </source>
</evidence>
<dbReference type="Proteomes" id="UP001595914">
    <property type="component" value="Unassembled WGS sequence"/>
</dbReference>
<feature type="domain" description="DUF8176" evidence="3">
    <location>
        <begin position="153"/>
        <end position="249"/>
    </location>
</feature>
<proteinExistence type="predicted"/>
<evidence type="ECO:0000313" key="5">
    <source>
        <dbReference type="Proteomes" id="UP001595914"/>
    </source>
</evidence>
<dbReference type="Pfam" id="PF26527">
    <property type="entry name" value="DUF8176"/>
    <property type="match status" value="1"/>
</dbReference>
<sequence length="263" mass="26224">MGTRPTWQTARDDWYAVESAPGAAAVVVGGAASEPDGAGPEPGAESATDGSPGEPGPAPVATSAFTAYLEDPEPGVPPVPAPRTRRRVAVAALAAAGLLAVVGGAVTVVTVGGTAGADRQEVVAESGSGATATVPGSDGLWCADLAPGAPATRDSPDRGAAAIAGFEDAYYGARDGSKARTFVAEDARVGGAEALTRGIAELIPVGTTHCVVARRTAPGEYAVDLFERRPDGTTTQYRQSITTVAEVGSPTGEVITAISKREG</sequence>
<name>A0ABV9FV54_9NOCA</name>
<keyword evidence="5" id="KW-1185">Reference proteome</keyword>
<reference evidence="5" key="1">
    <citation type="journal article" date="2019" name="Int. J. Syst. Evol. Microbiol.">
        <title>The Global Catalogue of Microorganisms (GCM) 10K type strain sequencing project: providing services to taxonomists for standard genome sequencing and annotation.</title>
        <authorList>
            <consortium name="The Broad Institute Genomics Platform"/>
            <consortium name="The Broad Institute Genome Sequencing Center for Infectious Disease"/>
            <person name="Wu L."/>
            <person name="Ma J."/>
        </authorList>
    </citation>
    <scope>NUCLEOTIDE SEQUENCE [LARGE SCALE GENOMIC DNA]</scope>
    <source>
        <strain evidence="5">CCUG 54520</strain>
    </source>
</reference>
<keyword evidence="2" id="KW-0812">Transmembrane</keyword>
<evidence type="ECO:0000259" key="3">
    <source>
        <dbReference type="Pfam" id="PF26527"/>
    </source>
</evidence>